<dbReference type="GO" id="GO:0051301">
    <property type="term" value="P:cell division"/>
    <property type="evidence" value="ECO:0007669"/>
    <property type="project" value="UniProtKB-KW"/>
</dbReference>
<dbReference type="GO" id="GO:0006313">
    <property type="term" value="P:DNA transposition"/>
    <property type="evidence" value="ECO:0007669"/>
    <property type="project" value="UniProtKB-UniRule"/>
</dbReference>
<dbReference type="InterPro" id="IPR004107">
    <property type="entry name" value="Integrase_SAM-like_N"/>
</dbReference>
<sequence length="317" mass="35773">MAKRTTKLQQLAQVGPVPKTGQATETLCTEFLDYLRGECHLAPNSIAAYGRDMRRFVDWVGKRRLADLTISDLSAYMGVLRTFDLAPASIARNIVAVRTFFKFLQLEGIVVDNPAELIATQKMWQRIPSVLTIRQVDKFLRAPKKTDAFWLRDVAMLEVLYATGCRASEVCTLRVRDLSLADRYLKCEGKGGKQRMVPIGSGAITAINRYCAELRGKLAAKMPHPPEELFLSRSGRPLDRIQLWRLVKQYANRAGIDSKISPHSLRHSFATHLLAGGADLRQVQEMLGHASIQTTQIYTHVEHSRLKKVHQQFHPRA</sequence>
<dbReference type="PANTHER" id="PTHR30349">
    <property type="entry name" value="PHAGE INTEGRASE-RELATED"/>
    <property type="match status" value="1"/>
</dbReference>
<accession>A0A5C6F7A5</accession>
<comment type="similarity">
    <text evidence="10">Belongs to the 'phage' integrase family. XerC subfamily.</text>
</comment>
<dbReference type="Pfam" id="PF02899">
    <property type="entry name" value="Phage_int_SAM_1"/>
    <property type="match status" value="1"/>
</dbReference>
<dbReference type="InterPro" id="IPR010998">
    <property type="entry name" value="Integrase_recombinase_N"/>
</dbReference>
<feature type="domain" description="Core-binding (CB)" evidence="12">
    <location>
        <begin position="22"/>
        <end position="105"/>
    </location>
</feature>
<evidence type="ECO:0000259" key="11">
    <source>
        <dbReference type="PROSITE" id="PS51898"/>
    </source>
</evidence>
<evidence type="ECO:0000256" key="7">
    <source>
        <dbReference type="ARBA" id="ARBA00023125"/>
    </source>
</evidence>
<evidence type="ECO:0000256" key="3">
    <source>
        <dbReference type="ARBA" id="ARBA00022490"/>
    </source>
</evidence>
<dbReference type="EMBL" id="SJPX01000002">
    <property type="protein sequence ID" value="TWU55659.1"/>
    <property type="molecule type" value="Genomic_DNA"/>
</dbReference>
<proteinExistence type="inferred from homology"/>
<dbReference type="InterPro" id="IPR023009">
    <property type="entry name" value="Tyrosine_recombinase_XerC/XerD"/>
</dbReference>
<dbReference type="SUPFAM" id="SSF56349">
    <property type="entry name" value="DNA breaking-rejoining enzymes"/>
    <property type="match status" value="1"/>
</dbReference>
<name>A0A5C6F7A5_9BACT</name>
<evidence type="ECO:0000256" key="2">
    <source>
        <dbReference type="ARBA" id="ARBA00010450"/>
    </source>
</evidence>
<protein>
    <recommendedName>
        <fullName evidence="10">Tyrosine recombinase XerC</fullName>
    </recommendedName>
</protein>
<comment type="function">
    <text evidence="10">Site-specific tyrosine recombinase, which acts by catalyzing the cutting and rejoining of the recombining DNA molecules. The XerC-XerD complex is essential to convert dimers of the bacterial chromosome into monomers to permit their segregation at cell division. It also contributes to the segregational stability of plasmids.</text>
</comment>
<keyword evidence="9 10" id="KW-0131">Cell cycle</keyword>
<dbReference type="Pfam" id="PF00589">
    <property type="entry name" value="Phage_integrase"/>
    <property type="match status" value="1"/>
</dbReference>
<feature type="active site" evidence="10">
    <location>
        <position position="266"/>
    </location>
</feature>
<dbReference type="GO" id="GO:0005737">
    <property type="term" value="C:cytoplasm"/>
    <property type="evidence" value="ECO:0007669"/>
    <property type="project" value="UniProtKB-SubCell"/>
</dbReference>
<evidence type="ECO:0000256" key="6">
    <source>
        <dbReference type="ARBA" id="ARBA00022908"/>
    </source>
</evidence>
<dbReference type="InterPro" id="IPR044068">
    <property type="entry name" value="CB"/>
</dbReference>
<gene>
    <name evidence="13" type="primary">xerD_2</name>
    <name evidence="10" type="synonym">xerC</name>
    <name evidence="13" type="ORF">Poly59_19590</name>
</gene>
<dbReference type="InterPro" id="IPR013762">
    <property type="entry name" value="Integrase-like_cat_sf"/>
</dbReference>
<reference evidence="13 14" key="1">
    <citation type="submission" date="2019-02" db="EMBL/GenBank/DDBJ databases">
        <title>Deep-cultivation of Planctomycetes and their phenomic and genomic characterization uncovers novel biology.</title>
        <authorList>
            <person name="Wiegand S."/>
            <person name="Jogler M."/>
            <person name="Boedeker C."/>
            <person name="Pinto D."/>
            <person name="Vollmers J."/>
            <person name="Rivas-Marin E."/>
            <person name="Kohn T."/>
            <person name="Peeters S.H."/>
            <person name="Heuer A."/>
            <person name="Rast P."/>
            <person name="Oberbeckmann S."/>
            <person name="Bunk B."/>
            <person name="Jeske O."/>
            <person name="Meyerdierks A."/>
            <person name="Storesund J.E."/>
            <person name="Kallscheuer N."/>
            <person name="Luecker S."/>
            <person name="Lage O.M."/>
            <person name="Pohl T."/>
            <person name="Merkel B.J."/>
            <person name="Hornburger P."/>
            <person name="Mueller R.-W."/>
            <person name="Bruemmer F."/>
            <person name="Labrenz M."/>
            <person name="Spormann A.M."/>
            <person name="Op Den Camp H."/>
            <person name="Overmann J."/>
            <person name="Amann R."/>
            <person name="Jetten M.S.M."/>
            <person name="Mascher T."/>
            <person name="Medema M.H."/>
            <person name="Devos D.P."/>
            <person name="Kaster A.-K."/>
            <person name="Ovreas L."/>
            <person name="Rohde M."/>
            <person name="Galperin M.Y."/>
            <person name="Jogler C."/>
        </authorList>
    </citation>
    <scope>NUCLEOTIDE SEQUENCE [LARGE SCALE GENOMIC DNA]</scope>
    <source>
        <strain evidence="13 14">Poly59</strain>
    </source>
</reference>
<comment type="caution">
    <text evidence="13">The sequence shown here is derived from an EMBL/GenBank/DDBJ whole genome shotgun (WGS) entry which is preliminary data.</text>
</comment>
<feature type="domain" description="Tyr recombinase" evidence="11">
    <location>
        <begin position="126"/>
        <end position="311"/>
    </location>
</feature>
<dbReference type="OrthoDB" id="9801717at2"/>
<evidence type="ECO:0000256" key="1">
    <source>
        <dbReference type="ARBA" id="ARBA00004496"/>
    </source>
</evidence>
<feature type="active site" evidence="10">
    <location>
        <position position="190"/>
    </location>
</feature>
<dbReference type="PROSITE" id="PS51898">
    <property type="entry name" value="TYR_RECOMBINASE"/>
    <property type="match status" value="1"/>
</dbReference>
<dbReference type="Gene3D" id="1.10.443.10">
    <property type="entry name" value="Intergrase catalytic core"/>
    <property type="match status" value="1"/>
</dbReference>
<keyword evidence="8 10" id="KW-0233">DNA recombination</keyword>
<dbReference type="HAMAP" id="MF_01808">
    <property type="entry name" value="Recomb_XerC_XerD"/>
    <property type="match status" value="1"/>
</dbReference>
<dbReference type="Gene3D" id="1.10.150.130">
    <property type="match status" value="1"/>
</dbReference>
<keyword evidence="6 10" id="KW-0229">DNA integration</keyword>
<dbReference type="InterPro" id="IPR050090">
    <property type="entry name" value="Tyrosine_recombinase_XerCD"/>
</dbReference>
<organism evidence="13 14">
    <name type="scientific">Rubripirellula reticaptiva</name>
    <dbReference type="NCBI Taxonomy" id="2528013"/>
    <lineage>
        <taxon>Bacteria</taxon>
        <taxon>Pseudomonadati</taxon>
        <taxon>Planctomycetota</taxon>
        <taxon>Planctomycetia</taxon>
        <taxon>Pirellulales</taxon>
        <taxon>Pirellulaceae</taxon>
        <taxon>Rubripirellula</taxon>
    </lineage>
</organism>
<evidence type="ECO:0000256" key="5">
    <source>
        <dbReference type="ARBA" id="ARBA00022829"/>
    </source>
</evidence>
<feature type="active site" description="O-(3'-phospho-DNA)-tyrosine intermediate" evidence="10">
    <location>
        <position position="298"/>
    </location>
</feature>
<dbReference type="InterPro" id="IPR002104">
    <property type="entry name" value="Integrase_catalytic"/>
</dbReference>
<dbReference type="GO" id="GO:0007059">
    <property type="term" value="P:chromosome segregation"/>
    <property type="evidence" value="ECO:0007669"/>
    <property type="project" value="UniProtKB-UniRule"/>
</dbReference>
<evidence type="ECO:0000256" key="9">
    <source>
        <dbReference type="ARBA" id="ARBA00023306"/>
    </source>
</evidence>
<dbReference type="InterPro" id="IPR011010">
    <property type="entry name" value="DNA_brk_join_enz"/>
</dbReference>
<comment type="subcellular location">
    <subcellularLocation>
        <location evidence="1 10">Cytoplasm</location>
    </subcellularLocation>
</comment>
<dbReference type="NCBIfam" id="NF001399">
    <property type="entry name" value="PRK00283.1"/>
    <property type="match status" value="1"/>
</dbReference>
<dbReference type="InterPro" id="IPR011932">
    <property type="entry name" value="Recomb_XerD"/>
</dbReference>
<keyword evidence="5 10" id="KW-0159">Chromosome partition</keyword>
<dbReference type="GO" id="GO:0003677">
    <property type="term" value="F:DNA binding"/>
    <property type="evidence" value="ECO:0007669"/>
    <property type="project" value="UniProtKB-UniRule"/>
</dbReference>
<dbReference type="PANTHER" id="PTHR30349:SF81">
    <property type="entry name" value="TYROSINE RECOMBINASE XERC"/>
    <property type="match status" value="1"/>
</dbReference>
<evidence type="ECO:0000259" key="12">
    <source>
        <dbReference type="PROSITE" id="PS51900"/>
    </source>
</evidence>
<evidence type="ECO:0000256" key="10">
    <source>
        <dbReference type="HAMAP-Rule" id="MF_01808"/>
    </source>
</evidence>
<keyword evidence="4 10" id="KW-0132">Cell division</keyword>
<dbReference type="PROSITE" id="PS51900">
    <property type="entry name" value="CB"/>
    <property type="match status" value="1"/>
</dbReference>
<dbReference type="CDD" id="cd00798">
    <property type="entry name" value="INT_XerDC_C"/>
    <property type="match status" value="1"/>
</dbReference>
<dbReference type="RefSeq" id="WP_146533810.1">
    <property type="nucleotide sequence ID" value="NZ_SJPX01000002.1"/>
</dbReference>
<comment type="similarity">
    <text evidence="2">Belongs to the 'phage' integrase family. XerD subfamily.</text>
</comment>
<feature type="active site" evidence="10">
    <location>
        <position position="289"/>
    </location>
</feature>
<dbReference type="NCBIfam" id="TIGR02225">
    <property type="entry name" value="recomb_XerD"/>
    <property type="match status" value="1"/>
</dbReference>
<evidence type="ECO:0000256" key="4">
    <source>
        <dbReference type="ARBA" id="ARBA00022618"/>
    </source>
</evidence>
<dbReference type="AlphaFoldDB" id="A0A5C6F7A5"/>
<keyword evidence="14" id="KW-1185">Reference proteome</keyword>
<evidence type="ECO:0000313" key="14">
    <source>
        <dbReference type="Proteomes" id="UP000317977"/>
    </source>
</evidence>
<feature type="active site" evidence="10">
    <location>
        <position position="166"/>
    </location>
</feature>
<evidence type="ECO:0000313" key="13">
    <source>
        <dbReference type="EMBL" id="TWU55659.1"/>
    </source>
</evidence>
<feature type="active site" evidence="10">
    <location>
        <position position="263"/>
    </location>
</feature>
<dbReference type="GO" id="GO:0009037">
    <property type="term" value="F:tyrosine-based site-specific recombinase activity"/>
    <property type="evidence" value="ECO:0007669"/>
    <property type="project" value="UniProtKB-UniRule"/>
</dbReference>
<keyword evidence="3 10" id="KW-0963">Cytoplasm</keyword>
<keyword evidence="7 10" id="KW-0238">DNA-binding</keyword>
<comment type="subunit">
    <text evidence="10">Forms a cyclic heterotetrameric complex composed of two molecules of XerC and two molecules of XerD.</text>
</comment>
<dbReference type="Proteomes" id="UP000317977">
    <property type="component" value="Unassembled WGS sequence"/>
</dbReference>
<evidence type="ECO:0000256" key="8">
    <source>
        <dbReference type="ARBA" id="ARBA00023172"/>
    </source>
</evidence>